<dbReference type="STRING" id="102285.A0A0R3T9P8"/>
<evidence type="ECO:0000313" key="9">
    <source>
        <dbReference type="WBParaSite" id="HNAJ_0000378701-mRNA-1"/>
    </source>
</evidence>
<comment type="subcellular location">
    <subcellularLocation>
        <location evidence="1">Membrane</location>
        <topology evidence="1">Multi-pass membrane protein</topology>
    </subcellularLocation>
</comment>
<proteinExistence type="predicted"/>
<keyword evidence="2" id="KW-0813">Transport</keyword>
<feature type="transmembrane region" description="Helical" evidence="6">
    <location>
        <begin position="143"/>
        <end position="164"/>
    </location>
</feature>
<dbReference type="InterPro" id="IPR024371">
    <property type="entry name" value="AcetylCoA_trans_1-like"/>
</dbReference>
<dbReference type="SUPFAM" id="SSF103473">
    <property type="entry name" value="MFS general substrate transporter"/>
    <property type="match status" value="1"/>
</dbReference>
<feature type="transmembrane region" description="Helical" evidence="6">
    <location>
        <begin position="73"/>
        <end position="92"/>
    </location>
</feature>
<dbReference type="GO" id="GO:0008521">
    <property type="term" value="F:acetyl-CoA transmembrane transporter activity"/>
    <property type="evidence" value="ECO:0007669"/>
    <property type="project" value="InterPro"/>
</dbReference>
<dbReference type="Pfam" id="PF13000">
    <property type="entry name" value="Acatn"/>
    <property type="match status" value="1"/>
</dbReference>
<organism evidence="9">
    <name type="scientific">Rodentolepis nana</name>
    <name type="common">Dwarf tapeworm</name>
    <name type="synonym">Hymenolepis nana</name>
    <dbReference type="NCBI Taxonomy" id="102285"/>
    <lineage>
        <taxon>Eukaryota</taxon>
        <taxon>Metazoa</taxon>
        <taxon>Spiralia</taxon>
        <taxon>Lophotrochozoa</taxon>
        <taxon>Platyhelminthes</taxon>
        <taxon>Cestoda</taxon>
        <taxon>Eucestoda</taxon>
        <taxon>Cyclophyllidea</taxon>
        <taxon>Hymenolepididae</taxon>
        <taxon>Rodentolepis</taxon>
    </lineage>
</organism>
<evidence type="ECO:0000256" key="2">
    <source>
        <dbReference type="ARBA" id="ARBA00022448"/>
    </source>
</evidence>
<sequence>MNVYMPSSHLLVLFFLYALQGVPYGLQSRFLPLVLRSHGVSLTSLGFYKLLYIPWVLKSVYAPFVDSHFTKRSWLQCSIIGLFLCTAFLSSFPEIQLVNSTRLLPATLFIFNFCAATLDIAVDSLAIGILSHSELPQGNTAQVVGYKFGAVVGGGLFSCLSSLFSLSALFSSLCAFYLTGFWIATTYKGFSEKNRSKAVKVENVKKDNQGYGNVLRAAIFDSPSTPPFVVLLLVYKLGEMGAMNMLPLMLLDHGMPMTTVGFWTGVVGQVFSISGSSLAATLVNFFG</sequence>
<feature type="transmembrane region" description="Helical" evidence="6">
    <location>
        <begin position="170"/>
        <end position="190"/>
    </location>
</feature>
<dbReference type="GO" id="GO:0016020">
    <property type="term" value="C:membrane"/>
    <property type="evidence" value="ECO:0007669"/>
    <property type="project" value="UniProtKB-SubCell"/>
</dbReference>
<evidence type="ECO:0000256" key="3">
    <source>
        <dbReference type="ARBA" id="ARBA00022692"/>
    </source>
</evidence>
<dbReference type="OrthoDB" id="6415790at2759"/>
<evidence type="ECO:0000313" key="8">
    <source>
        <dbReference type="Proteomes" id="UP000278807"/>
    </source>
</evidence>
<keyword evidence="8" id="KW-1185">Reference proteome</keyword>
<reference evidence="7 8" key="2">
    <citation type="submission" date="2018-11" db="EMBL/GenBank/DDBJ databases">
        <authorList>
            <consortium name="Pathogen Informatics"/>
        </authorList>
    </citation>
    <scope>NUCLEOTIDE SEQUENCE [LARGE SCALE GENOMIC DNA]</scope>
</reference>
<accession>A0A0R3T9P8</accession>
<evidence type="ECO:0000256" key="5">
    <source>
        <dbReference type="ARBA" id="ARBA00023136"/>
    </source>
</evidence>
<protein>
    <submittedName>
        <fullName evidence="9">Major facilitator superfamily domain containing 3</fullName>
    </submittedName>
</protein>
<dbReference type="AlphaFoldDB" id="A0A0R3T9P8"/>
<name>A0A0R3T9P8_RODNA</name>
<feature type="transmembrane region" description="Helical" evidence="6">
    <location>
        <begin position="104"/>
        <end position="131"/>
    </location>
</feature>
<keyword evidence="5 6" id="KW-0472">Membrane</keyword>
<dbReference type="WBParaSite" id="HNAJ_0000378701-mRNA-1">
    <property type="protein sequence ID" value="HNAJ_0000378701-mRNA-1"/>
    <property type="gene ID" value="HNAJ_0000378701"/>
</dbReference>
<dbReference type="EMBL" id="UZAE01002346">
    <property type="protein sequence ID" value="VDN99644.1"/>
    <property type="molecule type" value="Genomic_DNA"/>
</dbReference>
<keyword evidence="4 6" id="KW-1133">Transmembrane helix</keyword>
<dbReference type="GO" id="GO:0035348">
    <property type="term" value="P:acetyl-CoA transmembrane transport"/>
    <property type="evidence" value="ECO:0007669"/>
    <property type="project" value="InterPro"/>
</dbReference>
<reference evidence="9" key="1">
    <citation type="submission" date="2017-02" db="UniProtKB">
        <authorList>
            <consortium name="WormBaseParasite"/>
        </authorList>
    </citation>
    <scope>IDENTIFICATION</scope>
</reference>
<dbReference type="InterPro" id="IPR004752">
    <property type="entry name" value="AmpG_permease/AT-1"/>
</dbReference>
<evidence type="ECO:0000256" key="6">
    <source>
        <dbReference type="SAM" id="Phobius"/>
    </source>
</evidence>
<dbReference type="InterPro" id="IPR036259">
    <property type="entry name" value="MFS_trans_sf"/>
</dbReference>
<evidence type="ECO:0000256" key="4">
    <source>
        <dbReference type="ARBA" id="ARBA00022989"/>
    </source>
</evidence>
<dbReference type="Proteomes" id="UP000278807">
    <property type="component" value="Unassembled WGS sequence"/>
</dbReference>
<evidence type="ECO:0000256" key="1">
    <source>
        <dbReference type="ARBA" id="ARBA00004141"/>
    </source>
</evidence>
<dbReference type="Gene3D" id="1.20.1250.20">
    <property type="entry name" value="MFS general substrate transporter like domains"/>
    <property type="match status" value="1"/>
</dbReference>
<dbReference type="PANTHER" id="PTHR12778">
    <property type="entry name" value="SOLUTE CARRIER FAMILY 33 ACETYL-COA TRANSPORTER -RELATED"/>
    <property type="match status" value="1"/>
</dbReference>
<dbReference type="PANTHER" id="PTHR12778:SF10">
    <property type="entry name" value="MAJOR FACILITATOR SUPERFAMILY DOMAIN-CONTAINING PROTEIN 3"/>
    <property type="match status" value="1"/>
</dbReference>
<feature type="transmembrane region" description="Helical" evidence="6">
    <location>
        <begin position="262"/>
        <end position="286"/>
    </location>
</feature>
<evidence type="ECO:0000313" key="7">
    <source>
        <dbReference type="EMBL" id="VDN99644.1"/>
    </source>
</evidence>
<feature type="transmembrane region" description="Helical" evidence="6">
    <location>
        <begin position="45"/>
        <end position="61"/>
    </location>
</feature>
<gene>
    <name evidence="7" type="ORF">HNAJ_LOCUS3785</name>
</gene>
<keyword evidence="3 6" id="KW-0812">Transmembrane</keyword>